<evidence type="ECO:0000259" key="3">
    <source>
        <dbReference type="PROSITE" id="PS50110"/>
    </source>
</evidence>
<evidence type="ECO:0000313" key="4">
    <source>
        <dbReference type="EMBL" id="KNC66475.1"/>
    </source>
</evidence>
<dbReference type="PANTHER" id="PTHR44591">
    <property type="entry name" value="STRESS RESPONSE REGULATOR PROTEIN 1"/>
    <property type="match status" value="1"/>
</dbReference>
<dbReference type="OrthoDB" id="9800897at2"/>
<gene>
    <name evidence="4" type="ORF">AC626_16750</name>
</gene>
<accession>A0A0L0EQ16</accession>
<dbReference type="GO" id="GO:0000160">
    <property type="term" value="P:phosphorelay signal transduction system"/>
    <property type="evidence" value="ECO:0007669"/>
    <property type="project" value="InterPro"/>
</dbReference>
<dbReference type="SUPFAM" id="SSF52172">
    <property type="entry name" value="CheY-like"/>
    <property type="match status" value="1"/>
</dbReference>
<comment type="caution">
    <text evidence="4">The sequence shown here is derived from an EMBL/GenBank/DDBJ whole genome shotgun (WGS) entry which is preliminary data.</text>
</comment>
<organism evidence="4 5">
    <name type="scientific">Pseudoalteromonas rubra</name>
    <dbReference type="NCBI Taxonomy" id="43658"/>
    <lineage>
        <taxon>Bacteria</taxon>
        <taxon>Pseudomonadati</taxon>
        <taxon>Pseudomonadota</taxon>
        <taxon>Gammaproteobacteria</taxon>
        <taxon>Alteromonadales</taxon>
        <taxon>Pseudoalteromonadaceae</taxon>
        <taxon>Pseudoalteromonas</taxon>
    </lineage>
</organism>
<sequence>MALQRILAVDDEPFNLEIIEEILEDLDFELLTVTSGQQCLDVIEDFAPQVVLLDVSMPQMNGYEVCKKIKANLETQNIIVMFVSARGSVEERMEGYAVGAEDYIVKPFGHSELKAKLLNLGQMLLERDILEQQVEDATSTAFNAMATSSEMGFIVSYIEQIGVIDDIQALAKALIQCLSNLGLSCNIEFRVDEQRHHFATAGLCSPIVLELFEILRSKGRLHEFTSRILVNYNLVSVLILNMPSEDADKHGRLRDHICFIASVTEQQLLAILTRKQLLSQQAELNDAISMIHSKFTGLLALLNNNRSQNESIFRRLQEVFEQRIPTMGLDEDQEVFIYQHVDEAIQGSIAREEAIMQVREAFTEIESDLSLLSSAGKHAE</sequence>
<protein>
    <submittedName>
        <fullName evidence="4">Chemotaxis protein CheY</fullName>
    </submittedName>
</protein>
<dbReference type="InterPro" id="IPR050595">
    <property type="entry name" value="Bact_response_regulator"/>
</dbReference>
<dbReference type="AlphaFoldDB" id="A0A0L0EQ16"/>
<dbReference type="Proteomes" id="UP000036850">
    <property type="component" value="Unassembled WGS sequence"/>
</dbReference>
<evidence type="ECO:0000256" key="1">
    <source>
        <dbReference type="ARBA" id="ARBA00022553"/>
    </source>
</evidence>
<name>A0A0L0EQ16_9GAMM</name>
<proteinExistence type="predicted"/>
<reference evidence="5" key="1">
    <citation type="submission" date="2015-07" db="EMBL/GenBank/DDBJ databases">
        <title>Draft genome sequence of a Pseudoalteromonas rubra strain, OCN096, isolated from Kaneohe Bay, Oahu, Hawaii.</title>
        <authorList>
            <person name="Beurmann S."/>
            <person name="Ushijima B."/>
            <person name="Belcaid M."/>
            <person name="Callahan S.M."/>
            <person name="Aeby G.S."/>
        </authorList>
    </citation>
    <scope>NUCLEOTIDE SEQUENCE [LARGE SCALE GENOMIC DNA]</scope>
    <source>
        <strain evidence="5">OCN096</strain>
    </source>
</reference>
<feature type="modified residue" description="4-aspartylphosphate" evidence="2">
    <location>
        <position position="54"/>
    </location>
</feature>
<dbReference type="Gene3D" id="3.40.50.2300">
    <property type="match status" value="1"/>
</dbReference>
<dbReference type="PATRIC" id="fig|43658.6.peg.3528"/>
<dbReference type="SMART" id="SM00448">
    <property type="entry name" value="REC"/>
    <property type="match status" value="1"/>
</dbReference>
<dbReference type="PANTHER" id="PTHR44591:SF3">
    <property type="entry name" value="RESPONSE REGULATORY DOMAIN-CONTAINING PROTEIN"/>
    <property type="match status" value="1"/>
</dbReference>
<keyword evidence="1 2" id="KW-0597">Phosphoprotein</keyword>
<evidence type="ECO:0000313" key="5">
    <source>
        <dbReference type="Proteomes" id="UP000036850"/>
    </source>
</evidence>
<dbReference type="InterPro" id="IPR011006">
    <property type="entry name" value="CheY-like_superfamily"/>
</dbReference>
<feature type="domain" description="Response regulatory" evidence="3">
    <location>
        <begin position="5"/>
        <end position="121"/>
    </location>
</feature>
<dbReference type="Pfam" id="PF00072">
    <property type="entry name" value="Response_reg"/>
    <property type="match status" value="1"/>
</dbReference>
<dbReference type="PROSITE" id="PS50110">
    <property type="entry name" value="RESPONSE_REGULATORY"/>
    <property type="match status" value="1"/>
</dbReference>
<dbReference type="EMBL" id="LFZX01000146">
    <property type="protein sequence ID" value="KNC66475.1"/>
    <property type="molecule type" value="Genomic_DNA"/>
</dbReference>
<dbReference type="InterPro" id="IPR001789">
    <property type="entry name" value="Sig_transdc_resp-reg_receiver"/>
</dbReference>
<evidence type="ECO:0000256" key="2">
    <source>
        <dbReference type="PROSITE-ProRule" id="PRU00169"/>
    </source>
</evidence>